<name>A0ABS4YN91_9MICO</name>
<accession>A0ABS4YN91</accession>
<evidence type="ECO:0008006" key="3">
    <source>
        <dbReference type="Google" id="ProtNLM"/>
    </source>
</evidence>
<dbReference type="SUPFAM" id="SSF101386">
    <property type="entry name" value="all-alpha NTP pyrophosphatases"/>
    <property type="match status" value="1"/>
</dbReference>
<gene>
    <name evidence="1" type="ORF">JOF44_003131</name>
</gene>
<sequence>MTRIFNLDPEQIIRTKLKRTGEKYPVEKAKGRSTKYDRL</sequence>
<dbReference type="EMBL" id="JAGIOC010000001">
    <property type="protein sequence ID" value="MBP2410228.1"/>
    <property type="molecule type" value="Genomic_DNA"/>
</dbReference>
<evidence type="ECO:0000313" key="2">
    <source>
        <dbReference type="Proteomes" id="UP000698222"/>
    </source>
</evidence>
<evidence type="ECO:0000313" key="1">
    <source>
        <dbReference type="EMBL" id="MBP2410228.1"/>
    </source>
</evidence>
<proteinExistence type="predicted"/>
<keyword evidence="2" id="KW-1185">Reference proteome</keyword>
<organism evidence="1 2">
    <name type="scientific">Brachybacterium fresconis</name>
    <dbReference type="NCBI Taxonomy" id="173363"/>
    <lineage>
        <taxon>Bacteria</taxon>
        <taxon>Bacillati</taxon>
        <taxon>Actinomycetota</taxon>
        <taxon>Actinomycetes</taxon>
        <taxon>Micrococcales</taxon>
        <taxon>Dermabacteraceae</taxon>
        <taxon>Brachybacterium</taxon>
    </lineage>
</organism>
<comment type="caution">
    <text evidence="1">The sequence shown here is derived from an EMBL/GenBank/DDBJ whole genome shotgun (WGS) entry which is preliminary data.</text>
</comment>
<reference evidence="1 2" key="1">
    <citation type="submission" date="2021-03" db="EMBL/GenBank/DDBJ databases">
        <title>Sequencing the genomes of 1000 actinobacteria strains.</title>
        <authorList>
            <person name="Klenk H.-P."/>
        </authorList>
    </citation>
    <scope>NUCLEOTIDE SEQUENCE [LARGE SCALE GENOMIC DNA]</scope>
    <source>
        <strain evidence="1 2">DSM 14564</strain>
    </source>
</reference>
<protein>
    <recommendedName>
        <fullName evidence="3">Transposase</fullName>
    </recommendedName>
</protein>
<dbReference type="Proteomes" id="UP000698222">
    <property type="component" value="Unassembled WGS sequence"/>
</dbReference>